<protein>
    <submittedName>
        <fullName evidence="1">Uncharacterized protein</fullName>
    </submittedName>
</protein>
<organism evidence="1">
    <name type="scientific">Myoviridae sp. ctPuP5</name>
    <dbReference type="NCBI Taxonomy" id="2823543"/>
    <lineage>
        <taxon>Viruses</taxon>
        <taxon>Duplodnaviria</taxon>
        <taxon>Heunggongvirae</taxon>
        <taxon>Uroviricota</taxon>
        <taxon>Caudoviricetes</taxon>
    </lineage>
</organism>
<dbReference type="EMBL" id="BK014662">
    <property type="protein sequence ID" value="DAD66632.1"/>
    <property type="molecule type" value="Genomic_DNA"/>
</dbReference>
<sequence>MKYIKVKKINSYIGNRKYCSISVTGSLIGMKKLYGWDKALEIVRSGSYYYCIW</sequence>
<reference evidence="1" key="1">
    <citation type="journal article" date="2021" name="Proc. Natl. Acad. Sci. U.S.A.">
        <title>A Catalog of Tens of Thousands of Viruses from Human Metagenomes Reveals Hidden Associations with Chronic Diseases.</title>
        <authorList>
            <person name="Tisza M.J."/>
            <person name="Buck C.B."/>
        </authorList>
    </citation>
    <scope>NUCLEOTIDE SEQUENCE</scope>
    <source>
        <strain evidence="1">CtPuP5</strain>
    </source>
</reference>
<name>A0A8S5L9P4_9CAUD</name>
<proteinExistence type="predicted"/>
<evidence type="ECO:0000313" key="1">
    <source>
        <dbReference type="EMBL" id="DAD66632.1"/>
    </source>
</evidence>
<accession>A0A8S5L9P4</accession>